<reference evidence="1 2" key="1">
    <citation type="submission" date="2016-05" db="EMBL/GenBank/DDBJ databases">
        <title>Paenibacillus oryzae. sp. nov., isolated from the rice root.</title>
        <authorList>
            <person name="Zhang J."/>
            <person name="Zhang X."/>
        </authorList>
    </citation>
    <scope>NUCLEOTIDE SEQUENCE [LARGE SCALE GENOMIC DNA]</scope>
    <source>
        <strain evidence="1 2">1DrF-4</strain>
    </source>
</reference>
<dbReference type="CDD" id="cd11537">
    <property type="entry name" value="NTP-PPase_RS21-C6_like"/>
    <property type="match status" value="1"/>
</dbReference>
<dbReference type="PANTHER" id="PTHR46523">
    <property type="entry name" value="DCTP PYROPHOSPHATASE 1"/>
    <property type="match status" value="1"/>
</dbReference>
<dbReference type="Proteomes" id="UP000092024">
    <property type="component" value="Unassembled WGS sequence"/>
</dbReference>
<dbReference type="InterPro" id="IPR025984">
    <property type="entry name" value="DCTPP"/>
</dbReference>
<gene>
    <name evidence="1" type="ORF">A7K91_07600</name>
</gene>
<proteinExistence type="predicted"/>
<evidence type="ECO:0000313" key="2">
    <source>
        <dbReference type="Proteomes" id="UP000092024"/>
    </source>
</evidence>
<protein>
    <submittedName>
        <fullName evidence="1">Nucleotide pyrophosphohydrolase</fullName>
    </submittedName>
</protein>
<dbReference type="GO" id="GO:0047429">
    <property type="term" value="F:nucleoside triphosphate diphosphatase activity"/>
    <property type="evidence" value="ECO:0007669"/>
    <property type="project" value="InterPro"/>
</dbReference>
<sequence length="118" mass="13536">MNSDNQSLYFVRRTAVDQLIKEIIAFRDERNWGPHHNPKDLALSLTLEASELLELFQWKTGEEAVRTKQTEIREELADVLIYALTLAHDLNIDVAEAIRSKMLKNAIKYPRPESSGSV</sequence>
<dbReference type="PIRSF" id="PIRSF029826">
    <property type="entry name" value="UCP029826_pph"/>
    <property type="match status" value="1"/>
</dbReference>
<dbReference type="Pfam" id="PF12643">
    <property type="entry name" value="MazG-like"/>
    <property type="match status" value="1"/>
</dbReference>
<dbReference type="GO" id="GO:0009143">
    <property type="term" value="P:nucleoside triphosphate catabolic process"/>
    <property type="evidence" value="ECO:0007669"/>
    <property type="project" value="InterPro"/>
</dbReference>
<name>A0A1A5YR24_9BACL</name>
<comment type="caution">
    <text evidence="1">The sequence shown here is derived from an EMBL/GenBank/DDBJ whole genome shotgun (WGS) entry which is preliminary data.</text>
</comment>
<keyword evidence="1" id="KW-0378">Hydrolase</keyword>
<dbReference type="AlphaFoldDB" id="A0A1A5YR24"/>
<dbReference type="EMBL" id="LYPA01000029">
    <property type="protein sequence ID" value="OBR68072.1"/>
    <property type="molecule type" value="Genomic_DNA"/>
</dbReference>
<dbReference type="PANTHER" id="PTHR46523:SF1">
    <property type="entry name" value="DCTP PYROPHOSPHATASE 1"/>
    <property type="match status" value="1"/>
</dbReference>
<accession>A0A1A5YR24</accession>
<keyword evidence="2" id="KW-1185">Reference proteome</keyword>
<organism evidence="1 2">
    <name type="scientific">Paenibacillus oryzae</name>
    <dbReference type="NCBI Taxonomy" id="1844972"/>
    <lineage>
        <taxon>Bacteria</taxon>
        <taxon>Bacillati</taxon>
        <taxon>Bacillota</taxon>
        <taxon>Bacilli</taxon>
        <taxon>Bacillales</taxon>
        <taxon>Paenibacillaceae</taxon>
        <taxon>Paenibacillus</taxon>
    </lineage>
</organism>
<evidence type="ECO:0000313" key="1">
    <source>
        <dbReference type="EMBL" id="OBR68072.1"/>
    </source>
</evidence>
<dbReference type="SUPFAM" id="SSF101386">
    <property type="entry name" value="all-alpha NTP pyrophosphatases"/>
    <property type="match status" value="1"/>
</dbReference>
<dbReference type="InterPro" id="IPR052555">
    <property type="entry name" value="dCTP_Pyrophosphatase"/>
</dbReference>
<dbReference type="Gene3D" id="1.10.287.1080">
    <property type="entry name" value="MazG-like"/>
    <property type="match status" value="1"/>
</dbReference>
<dbReference type="STRING" id="1844972.A7K91_07600"/>